<dbReference type="eggNOG" id="COG4422">
    <property type="taxonomic scope" value="Bacteria"/>
</dbReference>
<dbReference type="Proteomes" id="UP000000557">
    <property type="component" value="Chromosome"/>
</dbReference>
<dbReference type="InterPro" id="IPR011101">
    <property type="entry name" value="DUF5131"/>
</dbReference>
<dbReference type="OrthoDB" id="9787478at2"/>
<protein>
    <submittedName>
        <fullName evidence="1">Glr2953 protein</fullName>
    </submittedName>
</protein>
<evidence type="ECO:0000313" key="1">
    <source>
        <dbReference type="EMBL" id="BAC90894.1"/>
    </source>
</evidence>
<dbReference type="Pfam" id="PF07505">
    <property type="entry name" value="DUF5131"/>
    <property type="match status" value="1"/>
</dbReference>
<dbReference type="PhylomeDB" id="Q7NCM5"/>
<proteinExistence type="predicted"/>
<keyword evidence="2" id="KW-1185">Reference proteome</keyword>
<organism evidence="1 2">
    <name type="scientific">Gloeobacter violaceus (strain ATCC 29082 / PCC 7421)</name>
    <dbReference type="NCBI Taxonomy" id="251221"/>
    <lineage>
        <taxon>Bacteria</taxon>
        <taxon>Bacillati</taxon>
        <taxon>Cyanobacteriota</taxon>
        <taxon>Cyanophyceae</taxon>
        <taxon>Gloeobacterales</taxon>
        <taxon>Gloeobacteraceae</taxon>
        <taxon>Gloeobacter</taxon>
    </lineage>
</organism>
<dbReference type="KEGG" id="gvi:glr2953"/>
<name>Q7NCM5_GLOVI</name>
<gene>
    <name evidence="1" type="ordered locus">glr2953</name>
</gene>
<dbReference type="EMBL" id="BA000045">
    <property type="protein sequence ID" value="BAC90894.1"/>
    <property type="molecule type" value="Genomic_DNA"/>
</dbReference>
<evidence type="ECO:0000313" key="2">
    <source>
        <dbReference type="Proteomes" id="UP000000557"/>
    </source>
</evidence>
<sequence length="259" mass="30262">MTTTHTAIEWTDRTWNPTTGCTKVSPGCRYCYAEALTRRFKNHFAHGFQFTLHPQRLLEPKQWRIPGRVFVNSMSDLFHEQMPLEYLEQIFQVIAETPQHVYQVLTKRHERLTQLAPRLPWPENLWMGVSVEDQNYVHRIEHLKQVPARVRFLSCEPLLGALRMDLEGIDWVIVGGESGPKHRPIEPQWVRDIQQQTHDAGAAFFFKQWGGHTAKAGGRMLDGRVWDEMPPAWEEHLAWLQNHSANFKRRASPAAREKQ</sequence>
<reference evidence="1 2" key="1">
    <citation type="journal article" date="2003" name="DNA Res.">
        <title>Complete genome structure of Gloeobacter violaceus PCC 7421, a cyanobacterium that lacks thylakoids.</title>
        <authorList>
            <person name="Nakamura Y."/>
            <person name="Kaneko T."/>
            <person name="Sato S."/>
            <person name="Mimuro M."/>
            <person name="Miyashita H."/>
            <person name="Tsuchiya T."/>
            <person name="Sasamoto S."/>
            <person name="Watanabe A."/>
            <person name="Kawashima K."/>
            <person name="Kishida Y."/>
            <person name="Kiyokawa C."/>
            <person name="Kohara M."/>
            <person name="Matsumoto M."/>
            <person name="Matsuno A."/>
            <person name="Nakazaki N."/>
            <person name="Shimpo S."/>
            <person name="Takeuchi C."/>
            <person name="Yamada M."/>
            <person name="Tabata S."/>
        </authorList>
    </citation>
    <scope>NUCLEOTIDE SEQUENCE [LARGE SCALE GENOMIC DNA]</scope>
    <source>
        <strain evidence="2">ATCC 29082 / PCC 7421</strain>
    </source>
</reference>
<dbReference type="PATRIC" id="fig|251221.4.peg.2981"/>
<reference evidence="1 2" key="2">
    <citation type="journal article" date="2003" name="DNA Res.">
        <title>Complete genome structure of Gloeobacter violaceus PCC 7421, a cyanobacterium that lacks thylakoids (supplement).</title>
        <authorList>
            <person name="Nakamura Y."/>
            <person name="Kaneko T."/>
            <person name="Sato S."/>
            <person name="Mimuro M."/>
            <person name="Miyashita H."/>
            <person name="Tsuchiya T."/>
            <person name="Sasamoto S."/>
            <person name="Watanabe A."/>
            <person name="Kawashima K."/>
            <person name="Kishida Y."/>
            <person name="Kiyokawa C."/>
            <person name="Kohara M."/>
            <person name="Matsumoto M."/>
            <person name="Matsuno A."/>
            <person name="Nakazaki N."/>
            <person name="Shimpo S."/>
            <person name="Takeuchi C."/>
            <person name="Yamada M."/>
            <person name="Tabata S."/>
        </authorList>
    </citation>
    <scope>NUCLEOTIDE SEQUENCE [LARGE SCALE GENOMIC DNA]</scope>
    <source>
        <strain evidence="2">ATCC 29082 / PCC 7421</strain>
    </source>
</reference>
<dbReference type="RefSeq" id="WP_011142947.1">
    <property type="nucleotide sequence ID" value="NC_005125.1"/>
</dbReference>
<dbReference type="InParanoid" id="Q7NCM5"/>
<dbReference type="CDD" id="cd01335">
    <property type="entry name" value="Radical_SAM"/>
    <property type="match status" value="1"/>
</dbReference>
<dbReference type="HOGENOM" id="CLU_054184_0_1_3"/>
<dbReference type="EnsemblBacteria" id="BAC90894">
    <property type="protein sequence ID" value="BAC90894"/>
    <property type="gene ID" value="BAC90894"/>
</dbReference>
<dbReference type="AlphaFoldDB" id="Q7NCM5"/>
<accession>Q7NCM5</accession>